<evidence type="ECO:0000313" key="1">
    <source>
        <dbReference type="EMBL" id="SVD42660.1"/>
    </source>
</evidence>
<accession>A0A382V884</accession>
<proteinExistence type="predicted"/>
<protein>
    <submittedName>
        <fullName evidence="1">Uncharacterized protein</fullName>
    </submittedName>
</protein>
<reference evidence="1" key="1">
    <citation type="submission" date="2018-05" db="EMBL/GenBank/DDBJ databases">
        <authorList>
            <person name="Lanie J.A."/>
            <person name="Ng W.-L."/>
            <person name="Kazmierczak K.M."/>
            <person name="Andrzejewski T.M."/>
            <person name="Davidsen T.M."/>
            <person name="Wayne K.J."/>
            <person name="Tettelin H."/>
            <person name="Glass J.I."/>
            <person name="Rusch D."/>
            <person name="Podicherti R."/>
            <person name="Tsui H.-C.T."/>
            <person name="Winkler M.E."/>
        </authorList>
    </citation>
    <scope>NUCLEOTIDE SEQUENCE</scope>
</reference>
<sequence>MGSSDIGISKTDTLAVQFDGPRVLNPERILLMAVIKADYRSVSEGREINLGEE</sequence>
<gene>
    <name evidence="1" type="ORF">METZ01_LOCUS395514</name>
</gene>
<name>A0A382V884_9ZZZZ</name>
<organism evidence="1">
    <name type="scientific">marine metagenome</name>
    <dbReference type="NCBI Taxonomy" id="408172"/>
    <lineage>
        <taxon>unclassified sequences</taxon>
        <taxon>metagenomes</taxon>
        <taxon>ecological metagenomes</taxon>
    </lineage>
</organism>
<dbReference type="EMBL" id="UINC01149913">
    <property type="protein sequence ID" value="SVD42660.1"/>
    <property type="molecule type" value="Genomic_DNA"/>
</dbReference>
<dbReference type="AlphaFoldDB" id="A0A382V884"/>